<dbReference type="SUPFAM" id="SSF51905">
    <property type="entry name" value="FAD/NAD(P)-binding domain"/>
    <property type="match status" value="1"/>
</dbReference>
<dbReference type="Pfam" id="PF13450">
    <property type="entry name" value="NAD_binding_8"/>
    <property type="match status" value="1"/>
</dbReference>
<dbReference type="PANTHER" id="PTHR16128:SF5">
    <property type="entry name" value="FAD_NAD(P)-BINDING OXIDOREDUCTASE FAMILY PROTEIN"/>
    <property type="match status" value="1"/>
</dbReference>
<dbReference type="EMBL" id="JAUSVP010000013">
    <property type="protein sequence ID" value="MDQ0449273.1"/>
    <property type="molecule type" value="Genomic_DNA"/>
</dbReference>
<evidence type="ECO:0000313" key="3">
    <source>
        <dbReference type="Proteomes" id="UP001231124"/>
    </source>
</evidence>
<dbReference type="InterPro" id="IPR036188">
    <property type="entry name" value="FAD/NAD-bd_sf"/>
</dbReference>
<protein>
    <submittedName>
        <fullName evidence="2">NAD/FAD-dependent oxidoreductase</fullName>
    </submittedName>
</protein>
<evidence type="ECO:0000313" key="2">
    <source>
        <dbReference type="EMBL" id="MDQ0449273.1"/>
    </source>
</evidence>
<organism evidence="2 3">
    <name type="scientific">Methylobacterium aerolatum</name>
    <dbReference type="NCBI Taxonomy" id="418708"/>
    <lineage>
        <taxon>Bacteria</taxon>
        <taxon>Pseudomonadati</taxon>
        <taxon>Pseudomonadota</taxon>
        <taxon>Alphaproteobacteria</taxon>
        <taxon>Hyphomicrobiales</taxon>
        <taxon>Methylobacteriaceae</taxon>
        <taxon>Methylobacterium</taxon>
    </lineage>
</organism>
<dbReference type="InterPro" id="IPR002937">
    <property type="entry name" value="Amino_oxidase"/>
</dbReference>
<dbReference type="Gene3D" id="3.50.50.60">
    <property type="entry name" value="FAD/NAD(P)-binding domain"/>
    <property type="match status" value="1"/>
</dbReference>
<accession>A0ABU0I3T3</accession>
<feature type="domain" description="Amine oxidase" evidence="1">
    <location>
        <begin position="86"/>
        <end position="319"/>
    </location>
</feature>
<keyword evidence="3" id="KW-1185">Reference proteome</keyword>
<dbReference type="PANTHER" id="PTHR16128">
    <property type="entry name" value="FAD/NAD(P)-BINDING OXIDOREDUCTASE FAMILY PROTEIN"/>
    <property type="match status" value="1"/>
</dbReference>
<sequence>MTDAIAIIGAGMAGASAARLLREAGHPVAVFDKGRGIGGRMATRRLPGGPSFDHGAQYMTARDPAFAADLAAMAASGAAAPWGEEGWWVGAPGMPEPVRHLLGPCSVTTGCTVSRLTREEGGWTLSDGDGRRLPGRFRSVLLTAPAPQAKALAGSAGAGWSALDAWLDRVRYAPCWTLMLSHEGGPAFAQTHRRDRDPAAPIAWIARDATKPGRSGGRETLVVHASPAWSRAHLEEERPAIAERLLAELRRMPGLALPPPGGLGEPHVHRWRYAMVEQALDEPCLWSPDLRLGVAGDGCLGGRVEAAYLSGRALAERVLADSDRAPET</sequence>
<dbReference type="Proteomes" id="UP001231124">
    <property type="component" value="Unassembled WGS sequence"/>
</dbReference>
<comment type="caution">
    <text evidence="2">The sequence shown here is derived from an EMBL/GenBank/DDBJ whole genome shotgun (WGS) entry which is preliminary data.</text>
</comment>
<gene>
    <name evidence="2" type="ORF">QO012_003790</name>
</gene>
<reference evidence="2 3" key="1">
    <citation type="submission" date="2023-07" db="EMBL/GenBank/DDBJ databases">
        <title>Genomic Encyclopedia of Type Strains, Phase IV (KMG-IV): sequencing the most valuable type-strain genomes for metagenomic binning, comparative biology and taxonomic classification.</title>
        <authorList>
            <person name="Goeker M."/>
        </authorList>
    </citation>
    <scope>NUCLEOTIDE SEQUENCE [LARGE SCALE GENOMIC DNA]</scope>
    <source>
        <strain evidence="2 3">DSM 19013</strain>
    </source>
</reference>
<dbReference type="Gene3D" id="3.90.660.10">
    <property type="match status" value="1"/>
</dbReference>
<name>A0ABU0I3T3_9HYPH</name>
<proteinExistence type="predicted"/>
<evidence type="ECO:0000259" key="1">
    <source>
        <dbReference type="Pfam" id="PF01593"/>
    </source>
</evidence>
<dbReference type="Pfam" id="PF01593">
    <property type="entry name" value="Amino_oxidase"/>
    <property type="match status" value="1"/>
</dbReference>
<dbReference type="RefSeq" id="WP_238203995.1">
    <property type="nucleotide sequence ID" value="NZ_BPQE01000016.1"/>
</dbReference>